<accession>A7VP36</accession>
<keyword evidence="6 8" id="KW-0472">Membrane</keyword>
<protein>
    <submittedName>
        <fullName evidence="11">EamA/RhaT family transporter</fullName>
    </submittedName>
    <submittedName>
        <fullName evidence="10">Putative membrane protein</fullName>
    </submittedName>
</protein>
<feature type="transmembrane region" description="Helical" evidence="8">
    <location>
        <begin position="113"/>
        <end position="132"/>
    </location>
</feature>
<dbReference type="Proteomes" id="UP000220611">
    <property type="component" value="Unassembled WGS sequence"/>
</dbReference>
<evidence type="ECO:0000256" key="3">
    <source>
        <dbReference type="ARBA" id="ARBA00022475"/>
    </source>
</evidence>
<dbReference type="EMBL" id="ABCB02000011">
    <property type="protein sequence ID" value="EDO62916.1"/>
    <property type="molecule type" value="Genomic_DNA"/>
</dbReference>
<feature type="region of interest" description="Disordered" evidence="7">
    <location>
        <begin position="309"/>
        <end position="329"/>
    </location>
</feature>
<feature type="transmembrane region" description="Helical" evidence="8">
    <location>
        <begin position="262"/>
        <end position="281"/>
    </location>
</feature>
<feature type="transmembrane region" description="Helical" evidence="8">
    <location>
        <begin position="52"/>
        <end position="72"/>
    </location>
</feature>
<dbReference type="HOGENOM" id="CLU_033863_8_1_9"/>
<dbReference type="InterPro" id="IPR000620">
    <property type="entry name" value="EamA_dom"/>
</dbReference>
<dbReference type="SUPFAM" id="SSF103481">
    <property type="entry name" value="Multidrug resistance efflux transporter EmrE"/>
    <property type="match status" value="2"/>
</dbReference>
<evidence type="ECO:0000256" key="5">
    <source>
        <dbReference type="ARBA" id="ARBA00022989"/>
    </source>
</evidence>
<evidence type="ECO:0000259" key="9">
    <source>
        <dbReference type="Pfam" id="PF00892"/>
    </source>
</evidence>
<comment type="similarity">
    <text evidence="2">Belongs to the EamA transporter family.</text>
</comment>
<dbReference type="OrthoDB" id="3190463at2"/>
<evidence type="ECO:0000313" key="12">
    <source>
        <dbReference type="Proteomes" id="UP000003490"/>
    </source>
</evidence>
<dbReference type="PANTHER" id="PTHR32322:SF18">
    <property type="entry name" value="S-ADENOSYLMETHIONINE_S-ADENOSYLHOMOCYSTEINE TRANSPORTER"/>
    <property type="match status" value="1"/>
</dbReference>
<keyword evidence="4 8" id="KW-0812">Transmembrane</keyword>
<keyword evidence="3" id="KW-1003">Cell membrane</keyword>
<evidence type="ECO:0000256" key="2">
    <source>
        <dbReference type="ARBA" id="ARBA00007362"/>
    </source>
</evidence>
<dbReference type="InterPro" id="IPR037185">
    <property type="entry name" value="EmrE-like"/>
</dbReference>
<feature type="transmembrane region" description="Helical" evidence="8">
    <location>
        <begin position="202"/>
        <end position="219"/>
    </location>
</feature>
<evidence type="ECO:0000256" key="6">
    <source>
        <dbReference type="ARBA" id="ARBA00023136"/>
    </source>
</evidence>
<evidence type="ECO:0000256" key="8">
    <source>
        <dbReference type="SAM" id="Phobius"/>
    </source>
</evidence>
<gene>
    <name evidence="11" type="ORF">CH238_13120</name>
    <name evidence="10" type="ORF">CLOLEP_00312</name>
</gene>
<dbReference type="GO" id="GO:0005886">
    <property type="term" value="C:plasma membrane"/>
    <property type="evidence" value="ECO:0007669"/>
    <property type="project" value="UniProtKB-SubCell"/>
</dbReference>
<feature type="transmembrane region" description="Helical" evidence="8">
    <location>
        <begin position="170"/>
        <end position="190"/>
    </location>
</feature>
<reference evidence="11 13" key="3">
    <citation type="submission" date="2017-07" db="EMBL/GenBank/DDBJ databases">
        <title>Prevalence of linear plasmids in Cutibacterium (Propionibacterium) acnes isolates obtained from prostatic tissue.</title>
        <authorList>
            <person name="Davidsson S."/>
            <person name="Carlsson J."/>
            <person name="Molling P."/>
            <person name="Andren O."/>
            <person name="Andersson S.-O."/>
            <person name="Brzuszkiewicz E."/>
            <person name="Poehlein A."/>
            <person name="Al-Zeer M."/>
            <person name="Brinkmann V."/>
            <person name="Scavenius C."/>
            <person name="Nazipi S."/>
            <person name="Soderquist B."/>
            <person name="Bruggemann H."/>
        </authorList>
    </citation>
    <scope>NUCLEOTIDE SEQUENCE [LARGE SCALE GENOMIC DNA]</scope>
    <source>
        <strain evidence="11 13">DSM 753</strain>
    </source>
</reference>
<dbReference type="InterPro" id="IPR050638">
    <property type="entry name" value="AA-Vitamin_Transporters"/>
</dbReference>
<dbReference type="PANTHER" id="PTHR32322">
    <property type="entry name" value="INNER MEMBRANE TRANSPORTER"/>
    <property type="match status" value="1"/>
</dbReference>
<evidence type="ECO:0000256" key="1">
    <source>
        <dbReference type="ARBA" id="ARBA00004651"/>
    </source>
</evidence>
<dbReference type="EMBL" id="NOXF01000014">
    <property type="protein sequence ID" value="PEQ23508.1"/>
    <property type="molecule type" value="Genomic_DNA"/>
</dbReference>
<dbReference type="AlphaFoldDB" id="A7VP36"/>
<keyword evidence="5 8" id="KW-1133">Transmembrane helix</keyword>
<comment type="caution">
    <text evidence="10">The sequence shown here is derived from an EMBL/GenBank/DDBJ whole genome shotgun (WGS) entry which is preliminary data.</text>
</comment>
<feature type="transmembrane region" description="Helical" evidence="8">
    <location>
        <begin position="84"/>
        <end position="107"/>
    </location>
</feature>
<name>A7VP36_9FIRM</name>
<sequence length="329" mass="35208">MDQLKTKTILTKTGVVILLAAVCGILWGSAFPSVKTGYELFQIAPEDNASKLLFAGIRFGMAGLVTILFASLKRKRACLPDRRNIAGILVLGLVQTTLQYVFFYLGLANTTGVKASIFGAVSTFFAVALAHFIYRDDRLNRFKVVGCIAGFAGVVVVNLGVGGLEASFTFQGEGFIILAALSSAAGALLSKNAASNGDSMTITGWQLFIGGAVLCLIGLPRGRLNPAGPEAFLLLGYMILLSAVAFVIWTALLYYNPVGKITVYNFMTPVFGVILSAACLGENLWDWRYLVALALVCFGIFAVNRVKAPKQEQGKTGLPEQAEPKTKEK</sequence>
<evidence type="ECO:0000313" key="10">
    <source>
        <dbReference type="EMBL" id="EDO62916.1"/>
    </source>
</evidence>
<organism evidence="10 12">
    <name type="scientific">[Clostridium] leptum DSM 753</name>
    <dbReference type="NCBI Taxonomy" id="428125"/>
    <lineage>
        <taxon>Bacteria</taxon>
        <taxon>Bacillati</taxon>
        <taxon>Bacillota</taxon>
        <taxon>Clostridia</taxon>
        <taxon>Eubacteriales</taxon>
        <taxon>Oscillospiraceae</taxon>
        <taxon>Oscillospiraceae incertae sedis</taxon>
    </lineage>
</organism>
<feature type="transmembrane region" description="Helical" evidence="8">
    <location>
        <begin position="144"/>
        <end position="164"/>
    </location>
</feature>
<evidence type="ECO:0000256" key="4">
    <source>
        <dbReference type="ARBA" id="ARBA00022692"/>
    </source>
</evidence>
<dbReference type="Pfam" id="PF00892">
    <property type="entry name" value="EamA"/>
    <property type="match status" value="2"/>
</dbReference>
<reference evidence="10 12" key="2">
    <citation type="submission" date="2007-08" db="EMBL/GenBank/DDBJ databases">
        <authorList>
            <person name="Fulton L."/>
            <person name="Clifton S."/>
            <person name="Fulton B."/>
            <person name="Xu J."/>
            <person name="Minx P."/>
            <person name="Pepin K.H."/>
            <person name="Johnson M."/>
            <person name="Thiruvilangam P."/>
            <person name="Bhonagiri V."/>
            <person name="Nash W.E."/>
            <person name="Wang C."/>
            <person name="Mardis E.R."/>
            <person name="Wilson R.K."/>
        </authorList>
    </citation>
    <scope>NUCLEOTIDE SEQUENCE [LARGE SCALE GENOMIC DNA]</scope>
    <source>
        <strain evidence="10 12">DSM 753</strain>
    </source>
</reference>
<feature type="domain" description="EamA" evidence="9">
    <location>
        <begin position="17"/>
        <end position="158"/>
    </location>
</feature>
<dbReference type="Proteomes" id="UP000003490">
    <property type="component" value="Unassembled WGS sequence"/>
</dbReference>
<proteinExistence type="inferred from homology"/>
<reference evidence="10 12" key="1">
    <citation type="submission" date="2007-08" db="EMBL/GenBank/DDBJ databases">
        <title>Draft genome sequence of Clostridium leptum (DSM 753).</title>
        <authorList>
            <person name="Sudarsanam P."/>
            <person name="Ley R."/>
            <person name="Guruge J."/>
            <person name="Turnbaugh P.J."/>
            <person name="Mahowald M."/>
            <person name="Liep D."/>
            <person name="Gordon J."/>
        </authorList>
    </citation>
    <scope>NUCLEOTIDE SEQUENCE [LARGE SCALE GENOMIC DNA]</scope>
    <source>
        <strain evidence="10 12">DSM 753</strain>
    </source>
</reference>
<feature type="transmembrane region" description="Helical" evidence="8">
    <location>
        <begin position="12"/>
        <end position="32"/>
    </location>
</feature>
<comment type="subcellular location">
    <subcellularLocation>
        <location evidence="1">Cell membrane</location>
        <topology evidence="1">Multi-pass membrane protein</topology>
    </subcellularLocation>
</comment>
<keyword evidence="13" id="KW-1185">Reference proteome</keyword>
<feature type="transmembrane region" description="Helical" evidence="8">
    <location>
        <begin position="287"/>
        <end position="306"/>
    </location>
</feature>
<feature type="domain" description="EamA" evidence="9">
    <location>
        <begin position="172"/>
        <end position="304"/>
    </location>
</feature>
<evidence type="ECO:0000313" key="11">
    <source>
        <dbReference type="EMBL" id="PEQ23508.1"/>
    </source>
</evidence>
<evidence type="ECO:0000313" key="13">
    <source>
        <dbReference type="Proteomes" id="UP000220611"/>
    </source>
</evidence>
<dbReference type="eggNOG" id="COG0697">
    <property type="taxonomic scope" value="Bacteria"/>
</dbReference>
<feature type="transmembrane region" description="Helical" evidence="8">
    <location>
        <begin position="231"/>
        <end position="255"/>
    </location>
</feature>
<evidence type="ECO:0000256" key="7">
    <source>
        <dbReference type="SAM" id="MobiDB-lite"/>
    </source>
</evidence>